<feature type="compositionally biased region" description="Basic and acidic residues" evidence="2">
    <location>
        <begin position="1221"/>
        <end position="1244"/>
    </location>
</feature>
<feature type="compositionally biased region" description="Polar residues" evidence="2">
    <location>
        <begin position="692"/>
        <end position="704"/>
    </location>
</feature>
<dbReference type="CDD" id="cd04384">
    <property type="entry name" value="RhoGAP_CdGAP"/>
    <property type="match status" value="1"/>
</dbReference>
<feature type="compositionally biased region" description="Acidic residues" evidence="2">
    <location>
        <begin position="1068"/>
        <end position="1084"/>
    </location>
</feature>
<reference evidence="5" key="1">
    <citation type="submission" date="2025-08" db="UniProtKB">
        <authorList>
            <consortium name="RefSeq"/>
        </authorList>
    </citation>
    <scope>IDENTIFICATION</scope>
</reference>
<dbReference type="GO" id="GO:0007264">
    <property type="term" value="P:small GTPase-mediated signal transduction"/>
    <property type="evidence" value="ECO:0007669"/>
    <property type="project" value="TreeGrafter"/>
</dbReference>
<feature type="region of interest" description="Disordered" evidence="2">
    <location>
        <begin position="268"/>
        <end position="353"/>
    </location>
</feature>
<feature type="compositionally biased region" description="Basic and acidic residues" evidence="2">
    <location>
        <begin position="1487"/>
        <end position="1512"/>
    </location>
</feature>
<feature type="region of interest" description="Disordered" evidence="2">
    <location>
        <begin position="371"/>
        <end position="423"/>
    </location>
</feature>
<feature type="compositionally biased region" description="Basic and acidic residues" evidence="2">
    <location>
        <begin position="531"/>
        <end position="550"/>
    </location>
</feature>
<dbReference type="KEGG" id="char:116218404"/>
<feature type="compositionally biased region" description="Acidic residues" evidence="2">
    <location>
        <begin position="576"/>
        <end position="587"/>
    </location>
</feature>
<feature type="compositionally biased region" description="Acidic residues" evidence="2">
    <location>
        <begin position="1111"/>
        <end position="1121"/>
    </location>
</feature>
<feature type="compositionally biased region" description="Acidic residues" evidence="2">
    <location>
        <begin position="734"/>
        <end position="763"/>
    </location>
</feature>
<feature type="compositionally biased region" description="Gly residues" evidence="2">
    <location>
        <begin position="371"/>
        <end position="383"/>
    </location>
</feature>
<evidence type="ECO:0000259" key="3">
    <source>
        <dbReference type="PROSITE" id="PS50238"/>
    </source>
</evidence>
<feature type="compositionally biased region" description="Polar residues" evidence="2">
    <location>
        <begin position="970"/>
        <end position="996"/>
    </location>
</feature>
<keyword evidence="4" id="KW-1185">Reference proteome</keyword>
<dbReference type="Pfam" id="PF00620">
    <property type="entry name" value="RhoGAP"/>
    <property type="match status" value="1"/>
</dbReference>
<feature type="compositionally biased region" description="Basic and acidic residues" evidence="2">
    <location>
        <begin position="1573"/>
        <end position="1607"/>
    </location>
</feature>
<feature type="compositionally biased region" description="Basic and acidic residues" evidence="2">
    <location>
        <begin position="1405"/>
        <end position="1415"/>
    </location>
</feature>
<feature type="compositionally biased region" description="Basic and acidic residues" evidence="2">
    <location>
        <begin position="1085"/>
        <end position="1110"/>
    </location>
</feature>
<feature type="region of interest" description="Disordered" evidence="2">
    <location>
        <begin position="468"/>
        <end position="765"/>
    </location>
</feature>
<feature type="compositionally biased region" description="Basic and acidic residues" evidence="2">
    <location>
        <begin position="1122"/>
        <end position="1142"/>
    </location>
</feature>
<dbReference type="OrthoDB" id="79452at2759"/>
<dbReference type="AlphaFoldDB" id="A0A6P8EIL4"/>
<evidence type="ECO:0000313" key="4">
    <source>
        <dbReference type="Proteomes" id="UP000515152"/>
    </source>
</evidence>
<dbReference type="Proteomes" id="UP000515152">
    <property type="component" value="Chromosome 22"/>
</dbReference>
<feature type="compositionally biased region" description="Basic and acidic residues" evidence="2">
    <location>
        <begin position="956"/>
        <end position="966"/>
    </location>
</feature>
<dbReference type="SMART" id="SM00324">
    <property type="entry name" value="RhoGAP"/>
    <property type="match status" value="1"/>
</dbReference>
<feature type="compositionally biased region" description="Polar residues" evidence="2">
    <location>
        <begin position="1465"/>
        <end position="1485"/>
    </location>
</feature>
<gene>
    <name evidence="5" type="primary">si:dkeyp-68b7.12</name>
</gene>
<protein>
    <submittedName>
        <fullName evidence="5">Calponin homology domain-containing protein DDB_G0272472</fullName>
    </submittedName>
</protein>
<dbReference type="GO" id="GO:0005096">
    <property type="term" value="F:GTPase activator activity"/>
    <property type="evidence" value="ECO:0007669"/>
    <property type="project" value="UniProtKB-KW"/>
</dbReference>
<dbReference type="PROSITE" id="PS50238">
    <property type="entry name" value="RHOGAP"/>
    <property type="match status" value="1"/>
</dbReference>
<evidence type="ECO:0000256" key="1">
    <source>
        <dbReference type="ARBA" id="ARBA00022468"/>
    </source>
</evidence>
<dbReference type="InterPro" id="IPR051576">
    <property type="entry name" value="PX-Rho_GAP"/>
</dbReference>
<feature type="compositionally biased region" description="Basic and acidic residues" evidence="2">
    <location>
        <begin position="1007"/>
        <end position="1024"/>
    </location>
</feature>
<feature type="compositionally biased region" description="Basic and acidic residues" evidence="2">
    <location>
        <begin position="1150"/>
        <end position="1159"/>
    </location>
</feature>
<feature type="compositionally biased region" description="Basic and acidic residues" evidence="2">
    <location>
        <begin position="1358"/>
        <end position="1373"/>
    </location>
</feature>
<feature type="compositionally biased region" description="Basic and acidic residues" evidence="2">
    <location>
        <begin position="910"/>
        <end position="947"/>
    </location>
</feature>
<feature type="compositionally biased region" description="Polar residues" evidence="2">
    <location>
        <begin position="826"/>
        <end position="835"/>
    </location>
</feature>
<feature type="compositionally biased region" description="Basic and acidic residues" evidence="2">
    <location>
        <begin position="500"/>
        <end position="512"/>
    </location>
</feature>
<feature type="compositionally biased region" description="Gly residues" evidence="2">
    <location>
        <begin position="343"/>
        <end position="353"/>
    </location>
</feature>
<dbReference type="PANTHER" id="PTHR15729:SF12">
    <property type="entry name" value="RHO GTPASE-ACTIVATING PROTEIN 30"/>
    <property type="match status" value="1"/>
</dbReference>
<feature type="compositionally biased region" description="Polar residues" evidence="2">
    <location>
        <begin position="1340"/>
        <end position="1357"/>
    </location>
</feature>
<keyword evidence="1" id="KW-0343">GTPase activation</keyword>
<feature type="region of interest" description="Disordered" evidence="2">
    <location>
        <begin position="861"/>
        <end position="1607"/>
    </location>
</feature>
<accession>A0A6P8EIL4</accession>
<feature type="compositionally biased region" description="Basic and acidic residues" evidence="2">
    <location>
        <begin position="1264"/>
        <end position="1305"/>
    </location>
</feature>
<feature type="region of interest" description="Disordered" evidence="2">
    <location>
        <begin position="782"/>
        <end position="835"/>
    </location>
</feature>
<feature type="compositionally biased region" description="Polar residues" evidence="2">
    <location>
        <begin position="1209"/>
        <end position="1219"/>
    </location>
</feature>
<sequence>MKRVRRKGGNKEKVFGCDLMEHLSTTCQEVPQVLRSCSEFLEEHGIVDGIYRLSGVSSNTQKLRSEFDIEGNPDLTKDVYLQDIHCVSSVCKAYFRELPNPLLTYQLYDRFADAVAVQGEDERLVKIRDVLRDLPSPHFRTLEFLMRHLVKMSTFSAETNMHSRNLAIVWAPNLLRSKDIEVSGFNGTSAFMEVRVQSIVVEFVLTHVPQLFPDTALGVPTERRKSLPSPTMQDEPFFRSIPFNCPGNMSPGDAPPAMRPYHAIIEPSDKRKGSLKGRKWKSIFNLGGRLPDPRKRHKGSTKEKEKQTLRPAKSMDSLSQGLYEGNRQGPSPTQLSPVAPMGQEGGASGGGGGTGLVTNSYAVTYRRGGGTSVSVVSGGGGTQGTYSRLDSVDGASGGSEGKGAGAGAGAGGGAGAGAGAGAGRGALLSSVSRSPGMASRADKRAGIHISGPFSVTVPLHITSGLLRVSQGARGEEDIPPPAEEVGERRRSDIEEEKEEEERGQKEDGKREEEEQNQTEEGAREGQGGMGGEREEQGGDEKEGLRKRNDRVVAVAVTPLSMDGEGEERSVNGCLSSEEEDPNEEDEAEGGKEEQCETGEGDYMEMRPTVETAPPAADRTPSASCSGEASVPLSVEEESPDSGLPLDFQDTFGFLDMMDSSVPQPNNEFSVEPPCFGEDGYEDQSWFTHDHQPSSQMHTPTSLPTSLPEHTRLPSKSHSLPFKCKPFFCERSSSSDEDEDKDEADLSSDEDEEDEDDEKGEYEDMFIRSLPNELEFHAIPWFGSRGKPLPATSREDACLSGQSEDTVQIAVSPPTSGTVHTSKVDQSDSSNHDNSLVSTSVCVNQSERQVIHDHVQLLFSTQEIADSDQSQSSPETDSSSLPNQFTDIIPLNQSECSDVQIDSSHDYAVMRGRDGEGDGMTNEERKKETHAKAEEKKEEERGEEKIETSCENAQNTDRQRAGEERALGETVSASATGAQGHTQAEQDSSHTAQTHLSPQLPGSVCHGSTEDSKCYHSEGENKVDLPDLTNKTAPTAPSQEETGAGEERLTVVSHEHREGGGQDGKCQNDEESEETEEEKDGENDGETERGHGEIESDREGCVQEERIKHEEIEGDGEGEEEPEQRVSRRTEREEEHEGHRPPVEEEEEEREQTVGEERGVTDGQDNAEETKDKRKIDEGKEESETKGGENDTSTSTEEVSTTSTEQASTMSTEQASTLSVQVEKEREEGKEGYPEETAEDRHQEAELLLESQLGHRASEGAEQPKVGEGRVEEREQTEKHVHEAEKGGERNVTKETDREGKTDDKLMALGPGLGRTLVVSKQVPPRTQQVKAVPLVPPKPQQSRLTAHNLRQQLQNRDIQAEQRERDTPHRDMQAPDTKTLQQDTQTPKKDAETTQDTQTPNTEILHTREDREHQEQTQTHSSAAQEYADAQLHTDTIQPCGPQSNPPPPGHRGTEPEAEPPHIVISQQQSHLETPEQSQHSTAEQPTELRESEREVEMGGKWGGKERVRQEEPIDMQADWRGGERQSERETGREGSPDVKKDRLSLREGERERRPREREVKRNSGISICFDEAVARATREREREREHSEREKERERGGNVQDEKARL</sequence>
<feature type="compositionally biased region" description="Low complexity" evidence="2">
    <location>
        <begin position="866"/>
        <end position="879"/>
    </location>
</feature>
<feature type="compositionally biased region" description="Polar residues" evidence="2">
    <location>
        <begin position="1394"/>
        <end position="1404"/>
    </location>
</feature>
<dbReference type="GeneID" id="116218404"/>
<dbReference type="RefSeq" id="XP_031415853.2">
    <property type="nucleotide sequence ID" value="XM_031559993.2"/>
</dbReference>
<feature type="compositionally biased region" description="Polar residues" evidence="2">
    <location>
        <begin position="1028"/>
        <end position="1040"/>
    </location>
</feature>
<feature type="compositionally biased region" description="Gly residues" evidence="2">
    <location>
        <begin position="395"/>
        <end position="423"/>
    </location>
</feature>
<feature type="compositionally biased region" description="Basic and acidic residues" evidence="2">
    <location>
        <begin position="1521"/>
        <end position="1562"/>
    </location>
</feature>
<dbReference type="PANTHER" id="PTHR15729">
    <property type="entry name" value="CDC42 GTPASE-ACTIVATING PROTEIN"/>
    <property type="match status" value="1"/>
</dbReference>
<proteinExistence type="predicted"/>
<dbReference type="FunFam" id="1.10.555.10:FF:000002">
    <property type="entry name" value="rho GTPase-activating protein 32 isoform X1"/>
    <property type="match status" value="1"/>
</dbReference>
<feature type="compositionally biased region" description="Low complexity" evidence="2">
    <location>
        <begin position="1191"/>
        <end position="1208"/>
    </location>
</feature>
<feature type="domain" description="Rho-GAP" evidence="3">
    <location>
        <begin position="17"/>
        <end position="212"/>
    </location>
</feature>
<feature type="compositionally biased region" description="Polar residues" evidence="2">
    <location>
        <begin position="880"/>
        <end position="901"/>
    </location>
</feature>
<evidence type="ECO:0000256" key="2">
    <source>
        <dbReference type="SAM" id="MobiDB-lite"/>
    </source>
</evidence>
<feature type="compositionally biased region" description="Basic and acidic residues" evidence="2">
    <location>
        <begin position="1167"/>
        <end position="1188"/>
    </location>
</feature>
<dbReference type="InterPro" id="IPR000198">
    <property type="entry name" value="RhoGAP_dom"/>
</dbReference>
<evidence type="ECO:0000313" key="5">
    <source>
        <dbReference type="RefSeq" id="XP_031415853.2"/>
    </source>
</evidence>
<name>A0A6P8EIL4_CLUHA</name>
<organism evidence="4 5">
    <name type="scientific">Clupea harengus</name>
    <name type="common">Atlantic herring</name>
    <dbReference type="NCBI Taxonomy" id="7950"/>
    <lineage>
        <taxon>Eukaryota</taxon>
        <taxon>Metazoa</taxon>
        <taxon>Chordata</taxon>
        <taxon>Craniata</taxon>
        <taxon>Vertebrata</taxon>
        <taxon>Euteleostomi</taxon>
        <taxon>Actinopterygii</taxon>
        <taxon>Neopterygii</taxon>
        <taxon>Teleostei</taxon>
        <taxon>Clupei</taxon>
        <taxon>Clupeiformes</taxon>
        <taxon>Clupeoidei</taxon>
        <taxon>Clupeidae</taxon>
        <taxon>Clupea</taxon>
    </lineage>
</organism>
<feature type="compositionally biased region" description="Polar residues" evidence="2">
    <location>
        <begin position="1376"/>
        <end position="1385"/>
    </location>
</feature>
<feature type="compositionally biased region" description="Basic and acidic residues" evidence="2">
    <location>
        <begin position="1044"/>
        <end position="1059"/>
    </location>
</feature>